<dbReference type="OrthoDB" id="5185278at2"/>
<dbReference type="STRING" id="65499.SAMN04488000_102433"/>
<sequence length="174" mass="17552">MNIKHRSAAGLGVTALLAAAVLPLAAGTASANPSDQPCDVADLVVSVTKDPYSSAGQEAFVLHYEAAGPDTNCKLQGVPTGVTFTKGSGHGEGDGSGITVVPDNPNGDPAPVNVRPGKAAESRILMSSQEPESFLPDVVTLNLPAEGGHTTTVGWPDGQSLRGSQVEVTDVSPA</sequence>
<keyword evidence="2" id="KW-0732">Signal</keyword>
<accession>A0A1H9EUV9</accession>
<feature type="signal peptide" evidence="2">
    <location>
        <begin position="1"/>
        <end position="31"/>
    </location>
</feature>
<evidence type="ECO:0000313" key="4">
    <source>
        <dbReference type="Proteomes" id="UP000199503"/>
    </source>
</evidence>
<evidence type="ECO:0000256" key="1">
    <source>
        <dbReference type="SAM" id="MobiDB-lite"/>
    </source>
</evidence>
<keyword evidence="4" id="KW-1185">Reference proteome</keyword>
<feature type="region of interest" description="Disordered" evidence="1">
    <location>
        <begin position="148"/>
        <end position="174"/>
    </location>
</feature>
<protein>
    <recommendedName>
        <fullName evidence="5">DUF4232 domain-containing protein</fullName>
    </recommendedName>
</protein>
<evidence type="ECO:0000256" key="2">
    <source>
        <dbReference type="SAM" id="SignalP"/>
    </source>
</evidence>
<reference evidence="4" key="1">
    <citation type="submission" date="2016-10" db="EMBL/GenBank/DDBJ databases">
        <authorList>
            <person name="Varghese N."/>
            <person name="Submissions S."/>
        </authorList>
    </citation>
    <scope>NUCLEOTIDE SEQUENCE [LARGE SCALE GENOMIC DNA]</scope>
    <source>
        <strain evidence="4">DSM 44437</strain>
    </source>
</reference>
<dbReference type="EMBL" id="FOFV01000002">
    <property type="protein sequence ID" value="SEQ29484.1"/>
    <property type="molecule type" value="Genomic_DNA"/>
</dbReference>
<gene>
    <name evidence="3" type="ORF">SAMN04488000_102433</name>
</gene>
<dbReference type="RefSeq" id="WP_089911708.1">
    <property type="nucleotide sequence ID" value="NZ_FOFV01000002.1"/>
</dbReference>
<proteinExistence type="predicted"/>
<organism evidence="3 4">
    <name type="scientific">Lentzea albida</name>
    <dbReference type="NCBI Taxonomy" id="65499"/>
    <lineage>
        <taxon>Bacteria</taxon>
        <taxon>Bacillati</taxon>
        <taxon>Actinomycetota</taxon>
        <taxon>Actinomycetes</taxon>
        <taxon>Pseudonocardiales</taxon>
        <taxon>Pseudonocardiaceae</taxon>
        <taxon>Lentzea</taxon>
    </lineage>
</organism>
<dbReference type="Proteomes" id="UP000199503">
    <property type="component" value="Unassembled WGS sequence"/>
</dbReference>
<evidence type="ECO:0008006" key="5">
    <source>
        <dbReference type="Google" id="ProtNLM"/>
    </source>
</evidence>
<name>A0A1H9EUV9_9PSEU</name>
<evidence type="ECO:0000313" key="3">
    <source>
        <dbReference type="EMBL" id="SEQ29484.1"/>
    </source>
</evidence>
<dbReference type="AlphaFoldDB" id="A0A1H9EUV9"/>
<feature type="chain" id="PRO_5011491860" description="DUF4232 domain-containing protein" evidence="2">
    <location>
        <begin position="32"/>
        <end position="174"/>
    </location>
</feature>